<dbReference type="Proteomes" id="UP000031670">
    <property type="component" value="Unassembled WGS sequence"/>
</dbReference>
<reference evidence="1 2" key="1">
    <citation type="submission" date="2015-01" db="EMBL/GenBank/DDBJ databases">
        <title>Vibrio sp. C5 JCM 19232 whole genome shotgun sequence.</title>
        <authorList>
            <person name="Sawabe T."/>
            <person name="Meirelles P."/>
            <person name="Feng G."/>
            <person name="Sayaka M."/>
            <person name="Hattori M."/>
            <person name="Ohkuma M."/>
        </authorList>
    </citation>
    <scope>NUCLEOTIDE SEQUENCE [LARGE SCALE GENOMIC DNA]</scope>
    <source>
        <strain evidence="1 2">JCM19232</strain>
    </source>
</reference>
<dbReference type="AlphaFoldDB" id="A0A0B8P9S5"/>
<protein>
    <submittedName>
        <fullName evidence="1">Uncharacterized protein</fullName>
    </submittedName>
</protein>
<organism evidence="1 2">
    <name type="scientific">Vibrio ishigakensis</name>
    <dbReference type="NCBI Taxonomy" id="1481914"/>
    <lineage>
        <taxon>Bacteria</taxon>
        <taxon>Pseudomonadati</taxon>
        <taxon>Pseudomonadota</taxon>
        <taxon>Gammaproteobacteria</taxon>
        <taxon>Vibrionales</taxon>
        <taxon>Vibrionaceae</taxon>
        <taxon>Vibrio</taxon>
    </lineage>
</organism>
<proteinExistence type="predicted"/>
<name>A0A0B8P9S5_9VIBR</name>
<gene>
    <name evidence="1" type="ORF">JCM19232_5638</name>
</gene>
<sequence>MNYYGFAHPVRAFFANQDIAYDPISLTCEEFKQWLLEAKAKVLA</sequence>
<comment type="caution">
    <text evidence="1">The sequence shown here is derived from an EMBL/GenBank/DDBJ whole genome shotgun (WGS) entry which is preliminary data.</text>
</comment>
<reference evidence="1 2" key="2">
    <citation type="submission" date="2015-01" db="EMBL/GenBank/DDBJ databases">
        <authorList>
            <consortium name="NBRP consortium"/>
            <person name="Sawabe T."/>
            <person name="Meirelles P."/>
            <person name="Feng G."/>
            <person name="Sayaka M."/>
            <person name="Hattori M."/>
            <person name="Ohkuma M."/>
        </authorList>
    </citation>
    <scope>NUCLEOTIDE SEQUENCE [LARGE SCALE GENOMIC DNA]</scope>
    <source>
        <strain evidence="1 2">JCM19232</strain>
    </source>
</reference>
<accession>A0A0B8P9S5</accession>
<dbReference type="EMBL" id="BBSA01000003">
    <property type="protein sequence ID" value="GAM61337.1"/>
    <property type="molecule type" value="Genomic_DNA"/>
</dbReference>
<evidence type="ECO:0000313" key="1">
    <source>
        <dbReference type="EMBL" id="GAM61337.1"/>
    </source>
</evidence>
<evidence type="ECO:0000313" key="2">
    <source>
        <dbReference type="Proteomes" id="UP000031670"/>
    </source>
</evidence>